<dbReference type="SUPFAM" id="SSF50998">
    <property type="entry name" value="Quinoprotein alcohol dehydrogenase-like"/>
    <property type="match status" value="1"/>
</dbReference>
<evidence type="ECO:0000313" key="2">
    <source>
        <dbReference type="Proteomes" id="UP000539265"/>
    </source>
</evidence>
<evidence type="ECO:0000313" key="1">
    <source>
        <dbReference type="EMBL" id="MBB3054653.1"/>
    </source>
</evidence>
<organism evidence="1 2">
    <name type="scientific">Mucilaginibacter gotjawali</name>
    <dbReference type="NCBI Taxonomy" id="1550579"/>
    <lineage>
        <taxon>Bacteria</taxon>
        <taxon>Pseudomonadati</taxon>
        <taxon>Bacteroidota</taxon>
        <taxon>Sphingobacteriia</taxon>
        <taxon>Sphingobacteriales</taxon>
        <taxon>Sphingobacteriaceae</taxon>
        <taxon>Mucilaginibacter</taxon>
    </lineage>
</organism>
<name>A0A839SBL3_9SPHI</name>
<dbReference type="AlphaFoldDB" id="A0A839SBL3"/>
<dbReference type="OrthoDB" id="5557059at2"/>
<protein>
    <submittedName>
        <fullName evidence="1">Uncharacterized protein</fullName>
    </submittedName>
</protein>
<sequence length="567" mass="60678">MIRKIAIPLLAIMICFGCKKKEAPTPVVVVTPPDSIVGKLNNEHINVLTQHNDNSRAGFNSHETVLTTANVNPQQFGKLFTLPVDDQIYAQPLVYSSLPIASGTHNVVFIATVNNTVYAYDGTIGNLYWKKNFTVSGMRPPNSSDMNSSWCTPYTDFNYNIGIIGTPVIDSATKTMYFVVRSTDGQKFVQHLHAIDILTGADKAGSPVLISASVPGTGDGNVSGTVSFDPRRNNQRQGLVLVNGVVYISWSSHCDWNPYHGWVIGYNASTLAQQGVYNDTPNGENGGIWESGMGIAADAQGSLYITTGNGTVGKGSFSATGNGTNDIGNQVPTDLINRGESAIKLTPSGSTLNVTSYFTPLNYLNLNTNDLDYGVMGTFLIPGTNLYLTGCKDGNLYVLNKDNMGGYSTSFNVIQQTIPLNGSMHCQPAFYKGGLNQYMYLWSENDQLRAFAFDYGTGLFAKNSTVSQDPGPGGDCGAQLSVSGNGSVNGSGILWASYASAGDAGNTVVTGILRAFDANDITKELWNSNQTNGDGVGFYAKYCSPTIANGHVYLATFSKKVVVYGLK</sequence>
<dbReference type="InterPro" id="IPR015943">
    <property type="entry name" value="WD40/YVTN_repeat-like_dom_sf"/>
</dbReference>
<gene>
    <name evidence="1" type="ORF">FHS11_001063</name>
</gene>
<keyword evidence="2" id="KW-1185">Reference proteome</keyword>
<proteinExistence type="predicted"/>
<dbReference type="RefSeq" id="WP_096356580.1">
    <property type="nucleotide sequence ID" value="NZ_AP017313.1"/>
</dbReference>
<dbReference type="Gene3D" id="2.130.10.10">
    <property type="entry name" value="YVTN repeat-like/Quinoprotein amine dehydrogenase"/>
    <property type="match status" value="1"/>
</dbReference>
<reference evidence="1" key="1">
    <citation type="submission" date="2020-08" db="EMBL/GenBank/DDBJ databases">
        <title>Genomic Encyclopedia of Type Strains, Phase III (KMG-III): the genomes of soil and plant-associated and newly described type strains.</title>
        <authorList>
            <person name="Whitman W."/>
        </authorList>
    </citation>
    <scope>NUCLEOTIDE SEQUENCE [LARGE SCALE GENOMIC DNA]</scope>
    <source>
        <strain evidence="1">CECT 8628</strain>
    </source>
</reference>
<dbReference type="Proteomes" id="UP000539265">
    <property type="component" value="Unassembled WGS sequence"/>
</dbReference>
<accession>A0A839SBL3</accession>
<dbReference type="InterPro" id="IPR011047">
    <property type="entry name" value="Quinoprotein_ADH-like_sf"/>
</dbReference>
<dbReference type="EMBL" id="JACHWX010000002">
    <property type="protein sequence ID" value="MBB3054653.1"/>
    <property type="molecule type" value="Genomic_DNA"/>
</dbReference>
<comment type="caution">
    <text evidence="1">The sequence shown here is derived from an EMBL/GenBank/DDBJ whole genome shotgun (WGS) entry which is preliminary data.</text>
</comment>